<reference evidence="1" key="1">
    <citation type="journal article" date="2023" name="Mol. Biol. Evol.">
        <title>Third-Generation Sequencing Reveals the Adaptive Role of the Epigenome in Three Deep-Sea Polychaetes.</title>
        <authorList>
            <person name="Perez M."/>
            <person name="Aroh O."/>
            <person name="Sun Y."/>
            <person name="Lan Y."/>
            <person name="Juniper S.K."/>
            <person name="Young C.R."/>
            <person name="Angers B."/>
            <person name="Qian P.Y."/>
        </authorList>
    </citation>
    <scope>NUCLEOTIDE SEQUENCE</scope>
    <source>
        <strain evidence="1">P08H-3</strain>
    </source>
</reference>
<gene>
    <name evidence="1" type="ORF">LSH36_168g04107</name>
</gene>
<proteinExistence type="predicted"/>
<dbReference type="Proteomes" id="UP001208570">
    <property type="component" value="Unassembled WGS sequence"/>
</dbReference>
<dbReference type="EMBL" id="JAODUP010000168">
    <property type="protein sequence ID" value="KAK2158520.1"/>
    <property type="molecule type" value="Genomic_DNA"/>
</dbReference>
<organism evidence="1 2">
    <name type="scientific">Paralvinella palmiformis</name>
    <dbReference type="NCBI Taxonomy" id="53620"/>
    <lineage>
        <taxon>Eukaryota</taxon>
        <taxon>Metazoa</taxon>
        <taxon>Spiralia</taxon>
        <taxon>Lophotrochozoa</taxon>
        <taxon>Annelida</taxon>
        <taxon>Polychaeta</taxon>
        <taxon>Sedentaria</taxon>
        <taxon>Canalipalpata</taxon>
        <taxon>Terebellida</taxon>
        <taxon>Terebelliformia</taxon>
        <taxon>Alvinellidae</taxon>
        <taxon>Paralvinella</taxon>
    </lineage>
</organism>
<comment type="caution">
    <text evidence="1">The sequence shown here is derived from an EMBL/GenBank/DDBJ whole genome shotgun (WGS) entry which is preliminary data.</text>
</comment>
<keyword evidence="2" id="KW-1185">Reference proteome</keyword>
<evidence type="ECO:0000313" key="2">
    <source>
        <dbReference type="Proteomes" id="UP001208570"/>
    </source>
</evidence>
<dbReference type="AlphaFoldDB" id="A0AAD9JUL4"/>
<sequence length="177" mass="19616">MSENTITEEMTLDISGSQVKRKTAFSIDFGGSYIKLGYATDEGDTVRLHFFSYPVDKMEDAFLDLASRLTTDGRREKVEEDGSYTFLNLVPASGKTIEALCSLITGTKKFEDIVTLAENGCLHNISTIGSKMKLDTDDVYGALSHGTLVFDLGRAVGKEVGKYKINQIWEDKMISKF</sequence>
<protein>
    <submittedName>
        <fullName evidence="1">Uncharacterized protein</fullName>
    </submittedName>
</protein>
<name>A0AAD9JUL4_9ANNE</name>
<accession>A0AAD9JUL4</accession>
<evidence type="ECO:0000313" key="1">
    <source>
        <dbReference type="EMBL" id="KAK2158520.1"/>
    </source>
</evidence>